<proteinExistence type="inferred from homology"/>
<dbReference type="PROSITE" id="PS50800">
    <property type="entry name" value="SAP"/>
    <property type="match status" value="1"/>
</dbReference>
<organism evidence="5 6">
    <name type="scientific">Zymoseptoria brevis</name>
    <dbReference type="NCBI Taxonomy" id="1047168"/>
    <lineage>
        <taxon>Eukaryota</taxon>
        <taxon>Fungi</taxon>
        <taxon>Dikarya</taxon>
        <taxon>Ascomycota</taxon>
        <taxon>Pezizomycotina</taxon>
        <taxon>Dothideomycetes</taxon>
        <taxon>Dothideomycetidae</taxon>
        <taxon>Mycosphaerellales</taxon>
        <taxon>Mycosphaerellaceae</taxon>
        <taxon>Zymoseptoria</taxon>
    </lineage>
</organism>
<dbReference type="SUPFAM" id="SSF68906">
    <property type="entry name" value="SAP domain"/>
    <property type="match status" value="1"/>
</dbReference>
<dbReference type="GO" id="GO:0005634">
    <property type="term" value="C:nucleus"/>
    <property type="evidence" value="ECO:0007669"/>
    <property type="project" value="TreeGrafter"/>
</dbReference>
<dbReference type="Gene3D" id="1.10.720.30">
    <property type="entry name" value="SAP domain"/>
    <property type="match status" value="1"/>
</dbReference>
<reference evidence="5 6" key="1">
    <citation type="submission" date="2015-03" db="EMBL/GenBank/DDBJ databases">
        <title>RNA-seq based gene annotation and comparative genomics of four Zymoseptoria species reveal species-specific pathogenicity related genes and transposable element activity.</title>
        <authorList>
            <person name="Grandaubert J."/>
            <person name="Bhattacharyya A."/>
            <person name="Stukenbrock E.H."/>
        </authorList>
    </citation>
    <scope>NUCLEOTIDE SEQUENCE [LARGE SCALE GENOMIC DNA]</scope>
    <source>
        <strain evidence="5 6">Zb18110</strain>
    </source>
</reference>
<evidence type="ECO:0000256" key="1">
    <source>
        <dbReference type="ARBA" id="ARBA00022553"/>
    </source>
</evidence>
<feature type="compositionally biased region" description="Basic and acidic residues" evidence="3">
    <location>
        <begin position="238"/>
        <end position="247"/>
    </location>
</feature>
<feature type="compositionally biased region" description="Basic and acidic residues" evidence="3">
    <location>
        <begin position="26"/>
        <end position="40"/>
    </location>
</feature>
<protein>
    <submittedName>
        <fullName evidence="5">SAP domain protein</fullName>
    </submittedName>
</protein>
<dbReference type="STRING" id="1047168.A0A0F4GD72"/>
<dbReference type="InterPro" id="IPR003034">
    <property type="entry name" value="SAP_dom"/>
</dbReference>
<dbReference type="Pfam" id="PF18592">
    <property type="entry name" value="Tho1_MOS11_C"/>
    <property type="match status" value="1"/>
</dbReference>
<evidence type="ECO:0000313" key="5">
    <source>
        <dbReference type="EMBL" id="KJX95358.1"/>
    </source>
</evidence>
<evidence type="ECO:0000313" key="6">
    <source>
        <dbReference type="Proteomes" id="UP000033647"/>
    </source>
</evidence>
<comment type="similarity">
    <text evidence="2">Belongs to the SAP domain-containing ribonucleoprotein family.</text>
</comment>
<dbReference type="PANTHER" id="PTHR46551">
    <property type="entry name" value="SAP DOMAIN-CONTAINING RIBONUCLEOPROTEIN"/>
    <property type="match status" value="1"/>
</dbReference>
<dbReference type="SMART" id="SM00513">
    <property type="entry name" value="SAP"/>
    <property type="match status" value="1"/>
</dbReference>
<feature type="domain" description="SAP" evidence="4">
    <location>
        <begin position="4"/>
        <end position="38"/>
    </location>
</feature>
<comment type="caution">
    <text evidence="5">The sequence shown here is derived from an EMBL/GenBank/DDBJ whole genome shotgun (WGS) entry which is preliminary data.</text>
</comment>
<evidence type="ECO:0000259" key="4">
    <source>
        <dbReference type="PROSITE" id="PS50800"/>
    </source>
</evidence>
<dbReference type="AlphaFoldDB" id="A0A0F4GD72"/>
<dbReference type="EMBL" id="LAFY01004078">
    <property type="protein sequence ID" value="KJX95358.1"/>
    <property type="molecule type" value="Genomic_DNA"/>
</dbReference>
<feature type="compositionally biased region" description="Basic and acidic residues" evidence="3">
    <location>
        <begin position="177"/>
        <end position="196"/>
    </location>
</feature>
<dbReference type="Pfam" id="PF02037">
    <property type="entry name" value="SAP"/>
    <property type="match status" value="1"/>
</dbReference>
<dbReference type="PANTHER" id="PTHR46551:SF1">
    <property type="entry name" value="SAP DOMAIN-CONTAINING RIBONUCLEOPROTEIN"/>
    <property type="match status" value="1"/>
</dbReference>
<dbReference type="OrthoDB" id="445357at2759"/>
<feature type="compositionally biased region" description="Acidic residues" evidence="3">
    <location>
        <begin position="53"/>
        <end position="63"/>
    </location>
</feature>
<dbReference type="InterPro" id="IPR036361">
    <property type="entry name" value="SAP_dom_sf"/>
</dbReference>
<keyword evidence="6" id="KW-1185">Reference proteome</keyword>
<dbReference type="InterPro" id="IPR052240">
    <property type="entry name" value="SAP_domain_ribonucleoprotein"/>
</dbReference>
<sequence>MSAYSKQKNEELATLCKQRGLPHTGKKADLVKRLEEHDAQDASGSATAKPATNDDEIDWGDETATDAAQAATNQASANAIAAGGVGEVANPLAVPNQEAAIDPSTTNDLTVVAPEQKEDEADEASKMAQRTLATEIEKRKARARKFGMPEDSEEIKALERSLRFGGTDLPGLLNKALPEKSEKKRGREGAEHDGGIRKASRGRQGPAQKAKPTTAKGETPKAANGSAGAAGGFPSWMTDKDREAAERRKAKFSAAT</sequence>
<evidence type="ECO:0000256" key="2">
    <source>
        <dbReference type="ARBA" id="ARBA00046328"/>
    </source>
</evidence>
<evidence type="ECO:0000256" key="3">
    <source>
        <dbReference type="SAM" id="MobiDB-lite"/>
    </source>
</evidence>
<feature type="region of interest" description="Disordered" evidence="3">
    <location>
        <begin position="140"/>
        <end position="256"/>
    </location>
</feature>
<keyword evidence="1" id="KW-0597">Phosphoprotein</keyword>
<feature type="region of interest" description="Disordered" evidence="3">
    <location>
        <begin position="15"/>
        <end position="63"/>
    </location>
</feature>
<gene>
    <name evidence="5" type="ORF">TI39_contig4118g00022</name>
</gene>
<name>A0A0F4GD72_9PEZI</name>
<dbReference type="InterPro" id="IPR040746">
    <property type="entry name" value="THO1_MOS11_C"/>
</dbReference>
<dbReference type="GO" id="GO:0016973">
    <property type="term" value="P:poly(A)+ mRNA export from nucleus"/>
    <property type="evidence" value="ECO:0007669"/>
    <property type="project" value="TreeGrafter"/>
</dbReference>
<accession>A0A0F4GD72</accession>
<dbReference type="Proteomes" id="UP000033647">
    <property type="component" value="Unassembled WGS sequence"/>
</dbReference>